<feature type="compositionally biased region" description="Basic and acidic residues" evidence="7">
    <location>
        <begin position="1564"/>
        <end position="1579"/>
    </location>
</feature>
<feature type="compositionally biased region" description="Basic and acidic residues" evidence="7">
    <location>
        <begin position="171"/>
        <end position="191"/>
    </location>
</feature>
<organism evidence="9 10">
    <name type="scientific">Ridgeia piscesae</name>
    <name type="common">Tubeworm</name>
    <dbReference type="NCBI Taxonomy" id="27915"/>
    <lineage>
        <taxon>Eukaryota</taxon>
        <taxon>Metazoa</taxon>
        <taxon>Spiralia</taxon>
        <taxon>Lophotrochozoa</taxon>
        <taxon>Annelida</taxon>
        <taxon>Polychaeta</taxon>
        <taxon>Sedentaria</taxon>
        <taxon>Canalipalpata</taxon>
        <taxon>Sabellida</taxon>
        <taxon>Siboglinidae</taxon>
        <taxon>Ridgeia</taxon>
    </lineage>
</organism>
<feature type="region of interest" description="Disordered" evidence="7">
    <location>
        <begin position="1332"/>
        <end position="1387"/>
    </location>
</feature>
<keyword evidence="10" id="KW-1185">Reference proteome</keyword>
<dbReference type="GO" id="GO:0042393">
    <property type="term" value="F:histone binding"/>
    <property type="evidence" value="ECO:0007669"/>
    <property type="project" value="TreeGrafter"/>
</dbReference>
<dbReference type="GO" id="GO:0010032">
    <property type="term" value="P:meiotic chromosome condensation"/>
    <property type="evidence" value="ECO:0007669"/>
    <property type="project" value="TreeGrafter"/>
</dbReference>
<feature type="domain" description="Condensin complex subunit 1 C-terminal" evidence="8">
    <location>
        <begin position="997"/>
        <end position="1199"/>
    </location>
</feature>
<evidence type="ECO:0000313" key="9">
    <source>
        <dbReference type="EMBL" id="KAK2194042.1"/>
    </source>
</evidence>
<dbReference type="InterPro" id="IPR011989">
    <property type="entry name" value="ARM-like"/>
</dbReference>
<evidence type="ECO:0000256" key="5">
    <source>
        <dbReference type="ARBA" id="ARBA00023242"/>
    </source>
</evidence>
<protein>
    <recommendedName>
        <fullName evidence="8">Condensin complex subunit 1 C-terminal domain-containing protein</fullName>
    </recommendedName>
</protein>
<dbReference type="InterPro" id="IPR026003">
    <property type="entry name" value="Cohesin_HEAT"/>
</dbReference>
<evidence type="ECO:0000256" key="3">
    <source>
        <dbReference type="ARBA" id="ARBA00022776"/>
    </source>
</evidence>
<dbReference type="PANTHER" id="PTHR14222">
    <property type="entry name" value="CONDENSIN"/>
    <property type="match status" value="1"/>
</dbReference>
<evidence type="ECO:0000256" key="2">
    <source>
        <dbReference type="ARBA" id="ARBA00022618"/>
    </source>
</evidence>
<evidence type="ECO:0000259" key="8">
    <source>
        <dbReference type="Pfam" id="PF12717"/>
    </source>
</evidence>
<accession>A0AAD9PGB3</accession>
<feature type="region of interest" description="Disordered" evidence="7">
    <location>
        <begin position="514"/>
        <end position="549"/>
    </location>
</feature>
<dbReference type="Proteomes" id="UP001209878">
    <property type="component" value="Unassembled WGS sequence"/>
</dbReference>
<feature type="region of interest" description="Disordered" evidence="7">
    <location>
        <begin position="169"/>
        <end position="215"/>
    </location>
</feature>
<dbReference type="GO" id="GO:0051301">
    <property type="term" value="P:cell division"/>
    <property type="evidence" value="ECO:0007669"/>
    <property type="project" value="UniProtKB-KW"/>
</dbReference>
<evidence type="ECO:0000256" key="6">
    <source>
        <dbReference type="ARBA" id="ARBA00023306"/>
    </source>
</evidence>
<dbReference type="GO" id="GO:0005634">
    <property type="term" value="C:nucleus"/>
    <property type="evidence" value="ECO:0007669"/>
    <property type="project" value="UniProtKB-SubCell"/>
</dbReference>
<feature type="compositionally biased region" description="Basic and acidic residues" evidence="7">
    <location>
        <begin position="1332"/>
        <end position="1345"/>
    </location>
</feature>
<reference evidence="9" key="1">
    <citation type="journal article" date="2023" name="Mol. Biol. Evol.">
        <title>Third-Generation Sequencing Reveals the Adaptive Role of the Epigenome in Three Deep-Sea Polychaetes.</title>
        <authorList>
            <person name="Perez M."/>
            <person name="Aroh O."/>
            <person name="Sun Y."/>
            <person name="Lan Y."/>
            <person name="Juniper S.K."/>
            <person name="Young C.R."/>
            <person name="Angers B."/>
            <person name="Qian P.Y."/>
        </authorList>
    </citation>
    <scope>NUCLEOTIDE SEQUENCE</scope>
    <source>
        <strain evidence="9">R07B-5</strain>
    </source>
</reference>
<keyword evidence="2" id="KW-0132">Cell division</keyword>
<evidence type="ECO:0000256" key="4">
    <source>
        <dbReference type="ARBA" id="ARBA00023067"/>
    </source>
</evidence>
<gene>
    <name evidence="9" type="ORF">NP493_3g07027</name>
</gene>
<evidence type="ECO:0000256" key="7">
    <source>
        <dbReference type="SAM" id="MobiDB-lite"/>
    </source>
</evidence>
<name>A0AAD9PGB3_RIDPI</name>
<dbReference type="InterPro" id="IPR016024">
    <property type="entry name" value="ARM-type_fold"/>
</dbReference>
<feature type="compositionally biased region" description="Acidic residues" evidence="7">
    <location>
        <begin position="202"/>
        <end position="213"/>
    </location>
</feature>
<feature type="compositionally biased region" description="Polar residues" evidence="7">
    <location>
        <begin position="526"/>
        <end position="538"/>
    </location>
</feature>
<feature type="compositionally biased region" description="Polar residues" evidence="7">
    <location>
        <begin position="1377"/>
        <end position="1387"/>
    </location>
</feature>
<dbReference type="InterPro" id="IPR032682">
    <property type="entry name" value="Cnd1_C"/>
</dbReference>
<keyword evidence="3" id="KW-0498">Mitosis</keyword>
<evidence type="ECO:0000313" key="10">
    <source>
        <dbReference type="Proteomes" id="UP001209878"/>
    </source>
</evidence>
<dbReference type="Gene3D" id="1.25.10.10">
    <property type="entry name" value="Leucine-rich Repeat Variant"/>
    <property type="match status" value="2"/>
</dbReference>
<keyword evidence="6" id="KW-0131">Cell cycle</keyword>
<evidence type="ECO:0000256" key="1">
    <source>
        <dbReference type="ARBA" id="ARBA00004123"/>
    </source>
</evidence>
<sequence>MHRGQCWSIHAVKGDWAYGGAEAEDWVSSVWNTDFTEVEPLPEDVAEDVNNTEQYIQDLRRALSVLTPWANGKEGPTGEGFWTVMMENELSHRSLIALMYFTMEAAQRRLAAAAQKEAGIVAAAVYFSIIKIPGSGAFHVFHPMLFQKAVDTFKHYSWLPKAEEYICAQQPRKEQDQETRAISHREGERSHGNTSDDCPFGESDEEEEEEEEEMTRQEIVRLHSDTFKLLKTFVLLLGECHLKESSDTAVYCLQMLVKLTRLDADTFDGNFDDKKPVTEMRRISEVAYRGLSLLCAPNHGDVTTMYTAMCKHLLPSLLMLIGDNKGVAAQTIPRPVQQIKDHAVAYIIHLLQTDHDGCLHSVRILLQHLCVKVPDKADYRGKVAQVFVDILSEHTTAAYASVTQWLYRYSRNAKMGYRVFALDIVTLLLNHPERQADDTVLPEHVEFLSHRFLIQMIVARCSDVASTVRSRAIAGFVQCVSSDQPVIINAIKEIVTPRPLVRIGAIPRLIPTPGAQVEDGGRRLQSESSECNDTSTGPETRDGSDTASPLAPVALQTPGPNTHITLPDNKGVVSMLRRRVCDEKVNVRKAAIQALESLILLDVANFCNQDLDAIYQRCHDPALSVRKQALVSLTTLLQEMPHNVQLQRIWLDGVLPMVMDRETGAMEKCLSVLEEVLLVNISPVSRSEETDSCCLTWSLLDIIAGNDGADLRRYLRKAFQQWMRAGKLKTKLVNAIQSHIDSNHNSTAWMLLAEIGPFVSTFNPRLALDYWQEHSEAANEAECAIVHRVLTVLGHIAKNIDKSALLQLADDLKKRLMKFDAPPELIAVTVLTLNKVCRATTGETGVSRRVRDEWFGELLTQCDNYLSQVILCENPVAPLDEEQVVRHLFTLGEIAQLCPERTPKRAFMLVQSLIATPTITDGASQSSQPDSIQSSQSSQGGFSQRVYSQFKGSQMSGKIRAHAFLALGKLCLQNEDLAKKCVPAMARELETSTDLCVRNNVLIILCDLCVRYTLVVDSYVPNIAACLKDESPLVRKHCLTVLTRLLQEDFLKWKGSLFFRFITALVDENKDIREFADFCLMHLLKERHPAMFFHHFIECIFHFSTYEGHSTPTRDTPVSVSLCRVHLSLQHLRGTLHTYEGYSMYNKFSQTEREKKLFSLKGHANREKRLHIYRVLLENMTDEQKFQLSGKLCSEVLAAVVDEVIPLDADTSTILQDTLSILASKEIRLSSMNSKAQNDDIADEQDMAAAVLNAAKKTIISKVLKVNLIENIVPTVMSLKHILESRHSPVLKDLMLYLRDLMKEHKNEIKDVLVANKQLAAEIEFDLRKFEEEQQRQEQPREVARRSSMNSRVGSPGIQGSPRVPASVTPARGKTPQRVSVGQGVYNQPSTPAIGRVIASATPARGTPMSTVAIMNSARKAMEKARRLSAQSGQCTGSGSRRVVSWEKENSLSQPKTPKQNHITQSQRRAISTPAHVAMANITFHQGEQNMSMVPPSPIPSTLPVRLYSQDASSSNDAIGQRRSMSRDLDTEDEAERTPVDIICMLSPDRPTPKPRTWNIKSTKTHDKSHSSKKSDDSRPSLGTRRSGRLRSQAMDQSGN</sequence>
<comment type="caution">
    <text evidence="9">The sequence shown here is derived from an EMBL/GenBank/DDBJ whole genome shotgun (WGS) entry which is preliminary data.</text>
</comment>
<dbReference type="SUPFAM" id="SSF48371">
    <property type="entry name" value="ARM repeat"/>
    <property type="match status" value="1"/>
</dbReference>
<dbReference type="PANTHER" id="PTHR14222:SF1">
    <property type="entry name" value="CONDENSIN-2 COMPLEX SUBUNIT D3"/>
    <property type="match status" value="1"/>
</dbReference>
<feature type="region of interest" description="Disordered" evidence="7">
    <location>
        <begin position="1510"/>
        <end position="1600"/>
    </location>
</feature>
<dbReference type="InterPro" id="IPR026971">
    <property type="entry name" value="CND1/NCAPD3"/>
</dbReference>
<dbReference type="Pfam" id="PF12717">
    <property type="entry name" value="Cnd1"/>
    <property type="match status" value="1"/>
</dbReference>
<dbReference type="GO" id="GO:0007076">
    <property type="term" value="P:mitotic chromosome condensation"/>
    <property type="evidence" value="ECO:0007669"/>
    <property type="project" value="InterPro"/>
</dbReference>
<dbReference type="GO" id="GO:0000796">
    <property type="term" value="C:condensin complex"/>
    <property type="evidence" value="ECO:0007669"/>
    <property type="project" value="TreeGrafter"/>
</dbReference>
<dbReference type="Pfam" id="PF12765">
    <property type="entry name" value="Cohesin_HEAT"/>
    <property type="match status" value="1"/>
</dbReference>
<keyword evidence="5" id="KW-0539">Nucleus</keyword>
<feature type="compositionally biased region" description="Low complexity" evidence="7">
    <location>
        <begin position="924"/>
        <end position="940"/>
    </location>
</feature>
<proteinExistence type="predicted"/>
<dbReference type="GO" id="GO:0000779">
    <property type="term" value="C:condensed chromosome, centromeric region"/>
    <property type="evidence" value="ECO:0007669"/>
    <property type="project" value="TreeGrafter"/>
</dbReference>
<dbReference type="EMBL" id="JAODUO010000003">
    <property type="protein sequence ID" value="KAK2194042.1"/>
    <property type="molecule type" value="Genomic_DNA"/>
</dbReference>
<comment type="subcellular location">
    <subcellularLocation>
        <location evidence="1">Nucleus</location>
    </subcellularLocation>
</comment>
<keyword evidence="4" id="KW-0226">DNA condensation</keyword>
<feature type="region of interest" description="Disordered" evidence="7">
    <location>
        <begin position="920"/>
        <end position="940"/>
    </location>
</feature>